<dbReference type="GO" id="GO:0046872">
    <property type="term" value="F:metal ion binding"/>
    <property type="evidence" value="ECO:0007669"/>
    <property type="project" value="UniProtKB-KW"/>
</dbReference>
<name>A1AP35_PELPD</name>
<proteinExistence type="inferred from homology"/>
<dbReference type="PANTHER" id="PTHR43578">
    <property type="entry name" value="NADH-QUINONE OXIDOREDUCTASE SUBUNIT F"/>
    <property type="match status" value="1"/>
</dbReference>
<evidence type="ECO:0000256" key="1">
    <source>
        <dbReference type="ARBA" id="ARBA00007523"/>
    </source>
</evidence>
<dbReference type="Gene3D" id="6.10.250.1450">
    <property type="match status" value="1"/>
</dbReference>
<dbReference type="Pfam" id="PF10589">
    <property type="entry name" value="NADH_4Fe-4S"/>
    <property type="match status" value="1"/>
</dbReference>
<dbReference type="InterPro" id="IPR037207">
    <property type="entry name" value="Nuop51_4Fe4S-bd_sf"/>
</dbReference>
<keyword evidence="2" id="KW-0004">4Fe-4S</keyword>
<evidence type="ECO:0000259" key="6">
    <source>
        <dbReference type="SMART" id="SM00928"/>
    </source>
</evidence>
<dbReference type="GO" id="GO:0016491">
    <property type="term" value="F:oxidoreductase activity"/>
    <property type="evidence" value="ECO:0007669"/>
    <property type="project" value="UniProtKB-KW"/>
</dbReference>
<dbReference type="SUPFAM" id="SSF140490">
    <property type="entry name" value="Nqo1C-terminal domain-like"/>
    <property type="match status" value="1"/>
</dbReference>
<protein>
    <submittedName>
        <fullName evidence="7">NADH dehydrogenase (Quinone)</fullName>
        <ecNumber evidence="7">1.6.99.5</ecNumber>
    </submittedName>
</protein>
<dbReference type="KEGG" id="ppd:Ppro_1489"/>
<dbReference type="RefSeq" id="WP_011735398.1">
    <property type="nucleotide sequence ID" value="NC_008609.1"/>
</dbReference>
<dbReference type="CDD" id="cd02980">
    <property type="entry name" value="TRX_Fd_family"/>
    <property type="match status" value="1"/>
</dbReference>
<dbReference type="SUPFAM" id="SSF52833">
    <property type="entry name" value="Thioredoxin-like"/>
    <property type="match status" value="1"/>
</dbReference>
<dbReference type="InterPro" id="IPR036249">
    <property type="entry name" value="Thioredoxin-like_sf"/>
</dbReference>
<dbReference type="InterPro" id="IPR011538">
    <property type="entry name" value="Nuo51_FMN-bd"/>
</dbReference>
<keyword evidence="8" id="KW-1185">Reference proteome</keyword>
<dbReference type="GO" id="GO:0051539">
    <property type="term" value="F:4 iron, 4 sulfur cluster binding"/>
    <property type="evidence" value="ECO:0007669"/>
    <property type="project" value="UniProtKB-KW"/>
</dbReference>
<dbReference type="PANTHER" id="PTHR43578:SF2">
    <property type="entry name" value="BIFURCATING [FEFE] HYDROGENASE BETA SUBUNIT"/>
    <property type="match status" value="1"/>
</dbReference>
<dbReference type="Gene3D" id="3.40.30.10">
    <property type="entry name" value="Glutaredoxin"/>
    <property type="match status" value="1"/>
</dbReference>
<dbReference type="OrthoDB" id="9805533at2"/>
<dbReference type="SUPFAM" id="SSF142984">
    <property type="entry name" value="Nqo1 middle domain-like"/>
    <property type="match status" value="1"/>
</dbReference>
<dbReference type="Gene3D" id="1.20.1440.230">
    <property type="entry name" value="NADH-ubiquinone oxidoreductase 51kDa subunit, iron-sulphur binding domain"/>
    <property type="match status" value="1"/>
</dbReference>
<dbReference type="Proteomes" id="UP000006732">
    <property type="component" value="Chromosome"/>
</dbReference>
<dbReference type="InterPro" id="IPR037225">
    <property type="entry name" value="Nuo51_FMN-bd_sf"/>
</dbReference>
<evidence type="ECO:0000313" key="7">
    <source>
        <dbReference type="EMBL" id="ABK99105.1"/>
    </source>
</evidence>
<dbReference type="Pfam" id="PF01512">
    <property type="entry name" value="Complex1_51K"/>
    <property type="match status" value="1"/>
</dbReference>
<organism evidence="7 8">
    <name type="scientific">Pelobacter propionicus (strain DSM 2379 / NBRC 103807 / OttBd1)</name>
    <dbReference type="NCBI Taxonomy" id="338966"/>
    <lineage>
        <taxon>Bacteria</taxon>
        <taxon>Pseudomonadati</taxon>
        <taxon>Thermodesulfobacteriota</taxon>
        <taxon>Desulfuromonadia</taxon>
        <taxon>Desulfuromonadales</taxon>
        <taxon>Desulfuromonadaceae</taxon>
        <taxon>Pelobacter</taxon>
    </lineage>
</organism>
<keyword evidence="4" id="KW-0408">Iron</keyword>
<dbReference type="AlphaFoldDB" id="A1AP35"/>
<reference evidence="7 8" key="1">
    <citation type="submission" date="2006-10" db="EMBL/GenBank/DDBJ databases">
        <title>Complete sequence of chromosome of Pelobacter propionicus DSM 2379.</title>
        <authorList>
            <consortium name="US DOE Joint Genome Institute"/>
            <person name="Copeland A."/>
            <person name="Lucas S."/>
            <person name="Lapidus A."/>
            <person name="Barry K."/>
            <person name="Detter J.C."/>
            <person name="Glavina del Rio T."/>
            <person name="Hammon N."/>
            <person name="Israni S."/>
            <person name="Dalin E."/>
            <person name="Tice H."/>
            <person name="Pitluck S."/>
            <person name="Saunders E."/>
            <person name="Brettin T."/>
            <person name="Bruce D."/>
            <person name="Han C."/>
            <person name="Tapia R."/>
            <person name="Schmutz J."/>
            <person name="Larimer F."/>
            <person name="Land M."/>
            <person name="Hauser L."/>
            <person name="Kyrpides N."/>
            <person name="Kim E."/>
            <person name="Lovley D."/>
            <person name="Richardson P."/>
        </authorList>
    </citation>
    <scope>NUCLEOTIDE SEQUENCE [LARGE SCALE GENOMIC DNA]</scope>
    <source>
        <strain evidence="8">DSM 2379 / NBRC 103807 / OttBd1</strain>
    </source>
</reference>
<dbReference type="Gene3D" id="3.10.20.600">
    <property type="match status" value="1"/>
</dbReference>
<gene>
    <name evidence="7" type="ordered locus">Ppro_1489</name>
</gene>
<feature type="domain" description="NADH-ubiquinone oxidoreductase 51kDa subunit iron-sulphur binding" evidence="6">
    <location>
        <begin position="463"/>
        <end position="508"/>
    </location>
</feature>
<dbReference type="Pfam" id="PF01257">
    <property type="entry name" value="2Fe-2S_thioredx"/>
    <property type="match status" value="1"/>
</dbReference>
<dbReference type="HOGENOM" id="CLU_014881_3_2_7"/>
<dbReference type="Gene3D" id="3.40.50.11540">
    <property type="entry name" value="NADH-ubiquinone oxidoreductase 51kDa subunit"/>
    <property type="match status" value="1"/>
</dbReference>
<keyword evidence="3" id="KW-0479">Metal-binding</keyword>
<sequence length="570" mass="61024">MSHVKSSVQTGSKRRIIICAGTGCVSSGALKVHGALLKKLSERNMDIDVKLAPESQNLHLSKSGCQGFCQMGPLVTVLPDNILYCKVTTSDVDDIVEQTILKGEVVQRLTYLDPATNKHCTSYDEIPFYTRQTRFVLKECGWIDPESLNEYIATGGYGGAIKAFLEMTPEEICREVIASGLRGRGGGGFPTGRKWEIARMQPAEKKYVICNGDEGDPGAFMNRSVMEGNPHAVIEGLMIAARAIGSDEVYVYVRAEYPLAVKRMNMAVEDAEAAGILGNNIFGTGKRMKCTILPSAGAFVCGEETAMLASIEGLRGTPVPKPPFPAQCGLRGKPTIINNVETLAQIPRILLAGAQSFKKMGTPASPGTKTFALTGHVVNTGLIEVPFGTTLREIVFSIGGGVTTDEGTPTDGMFKAVQVGGPSGGCLPPELLDMPLDFDSLLSAGAMVGSGGLVVMNQQTCMVSVARFFMEFTQRESCGKCVLCREGTRQLLVLLDDVIEGRATLQTLDIMELLAKSIKLGSLCGLGKTAPNAVLSTLKYFRAEFESHVVDKQCPTGQCSLLTKPDRVTA</sequence>
<keyword evidence="7" id="KW-0560">Oxidoreductase</keyword>
<evidence type="ECO:0000256" key="2">
    <source>
        <dbReference type="ARBA" id="ARBA00022485"/>
    </source>
</evidence>
<evidence type="ECO:0000256" key="4">
    <source>
        <dbReference type="ARBA" id="ARBA00023004"/>
    </source>
</evidence>
<dbReference type="eggNOG" id="COG1894">
    <property type="taxonomic scope" value="Bacteria"/>
</dbReference>
<dbReference type="EC" id="1.6.99.5" evidence="7"/>
<dbReference type="SUPFAM" id="SSF142019">
    <property type="entry name" value="Nqo1 FMN-binding domain-like"/>
    <property type="match status" value="1"/>
</dbReference>
<dbReference type="InterPro" id="IPR019575">
    <property type="entry name" value="Nuop51_4Fe4S-bd"/>
</dbReference>
<keyword evidence="5" id="KW-0411">Iron-sulfur</keyword>
<dbReference type="SMART" id="SM00928">
    <property type="entry name" value="NADH_4Fe-4S"/>
    <property type="match status" value="1"/>
</dbReference>
<accession>A1AP35</accession>
<dbReference type="FunFam" id="3.40.50.11540:FF:000001">
    <property type="entry name" value="NADH dehydrogenase [ubiquinone] flavoprotein 1, mitochondrial"/>
    <property type="match status" value="1"/>
</dbReference>
<dbReference type="EMBL" id="CP000482">
    <property type="protein sequence ID" value="ABK99105.1"/>
    <property type="molecule type" value="Genomic_DNA"/>
</dbReference>
<comment type="similarity">
    <text evidence="1">Belongs to the complex I 51 kDa subunit family.</text>
</comment>
<dbReference type="STRING" id="338966.Ppro_1489"/>
<evidence type="ECO:0000256" key="3">
    <source>
        <dbReference type="ARBA" id="ARBA00022723"/>
    </source>
</evidence>
<evidence type="ECO:0000256" key="5">
    <source>
        <dbReference type="ARBA" id="ARBA00023014"/>
    </source>
</evidence>
<evidence type="ECO:0000313" key="8">
    <source>
        <dbReference type="Proteomes" id="UP000006732"/>
    </source>
</evidence>